<dbReference type="EMBL" id="CM055098">
    <property type="protein sequence ID" value="KAJ7549819.1"/>
    <property type="molecule type" value="Genomic_DNA"/>
</dbReference>
<keyword evidence="2" id="KW-1185">Reference proteome</keyword>
<sequence>MKMRQALAMEAFSVHSTALLIMIMISVSTVTQSVVRCDDMQNPLPPIVPGLAYGFYSKSCPAAEFTVSQSMQSFLSCNISQAAGVVRLLFHDCFVQGCDGSVLINDTAGEQIAIPNLTLRRSAFNVIELIKARLESSCPGTVSCADILALAARDAVFLAGGPFIPMPTGRRDSLNFADKATVESNLPAPFFNSSQLIASFSSKGLNETDLVALSGGHTFGIAHCSSFNNRLEPTIDPTLNPSFAQSLLQICPNSSVNAPTNLDILTPNTFDNKYFTDIQAGEVLFNSDATLLGDARTKDYVTNFSSDQTQFFEQFFFSFTKMSMISVLTGSEGNIRNVCSVLNTGNESASQGIAQQMQTDMSAST</sequence>
<reference evidence="2" key="1">
    <citation type="journal article" date="2024" name="Proc. Natl. Acad. Sci. U.S.A.">
        <title>Extraordinary preservation of gene collinearity over three hundred million years revealed in homosporous lycophytes.</title>
        <authorList>
            <person name="Li C."/>
            <person name="Wickell D."/>
            <person name="Kuo L.Y."/>
            <person name="Chen X."/>
            <person name="Nie B."/>
            <person name="Liao X."/>
            <person name="Peng D."/>
            <person name="Ji J."/>
            <person name="Jenkins J."/>
            <person name="Williams M."/>
            <person name="Shu S."/>
            <person name="Plott C."/>
            <person name="Barry K."/>
            <person name="Rajasekar S."/>
            <person name="Grimwood J."/>
            <person name="Han X."/>
            <person name="Sun S."/>
            <person name="Hou Z."/>
            <person name="He W."/>
            <person name="Dai G."/>
            <person name="Sun C."/>
            <person name="Schmutz J."/>
            <person name="Leebens-Mack J.H."/>
            <person name="Li F.W."/>
            <person name="Wang L."/>
        </authorList>
    </citation>
    <scope>NUCLEOTIDE SEQUENCE [LARGE SCALE GENOMIC DNA]</scope>
    <source>
        <strain evidence="2">cv. PW_Plant_1</strain>
    </source>
</reference>
<evidence type="ECO:0000313" key="1">
    <source>
        <dbReference type="EMBL" id="KAJ7549819.1"/>
    </source>
</evidence>
<protein>
    <submittedName>
        <fullName evidence="1">Uncharacterized protein</fullName>
    </submittedName>
</protein>
<accession>A0ACC2D6M6</accession>
<proteinExistence type="predicted"/>
<evidence type="ECO:0000313" key="2">
    <source>
        <dbReference type="Proteomes" id="UP001162992"/>
    </source>
</evidence>
<gene>
    <name evidence="1" type="ORF">O6H91_07G070700</name>
</gene>
<dbReference type="Proteomes" id="UP001162992">
    <property type="component" value="Chromosome 7"/>
</dbReference>
<name>A0ACC2D6M6_DIPCM</name>
<comment type="caution">
    <text evidence="1">The sequence shown here is derived from an EMBL/GenBank/DDBJ whole genome shotgun (WGS) entry which is preliminary data.</text>
</comment>
<organism evidence="1 2">
    <name type="scientific">Diphasiastrum complanatum</name>
    <name type="common">Issler's clubmoss</name>
    <name type="synonym">Lycopodium complanatum</name>
    <dbReference type="NCBI Taxonomy" id="34168"/>
    <lineage>
        <taxon>Eukaryota</taxon>
        <taxon>Viridiplantae</taxon>
        <taxon>Streptophyta</taxon>
        <taxon>Embryophyta</taxon>
        <taxon>Tracheophyta</taxon>
        <taxon>Lycopodiopsida</taxon>
        <taxon>Lycopodiales</taxon>
        <taxon>Lycopodiaceae</taxon>
        <taxon>Lycopodioideae</taxon>
        <taxon>Diphasiastrum</taxon>
    </lineage>
</organism>